<dbReference type="PROSITE" id="PS50109">
    <property type="entry name" value="HIS_KIN"/>
    <property type="match status" value="1"/>
</dbReference>
<name>A0ABT2MLJ6_9CYAN</name>
<dbReference type="PANTHER" id="PTHR43547:SF2">
    <property type="entry name" value="HYBRID SIGNAL TRANSDUCTION HISTIDINE KINASE C"/>
    <property type="match status" value="1"/>
</dbReference>
<evidence type="ECO:0000256" key="8">
    <source>
        <dbReference type="SAM" id="MobiDB-lite"/>
    </source>
</evidence>
<dbReference type="InterPro" id="IPR001789">
    <property type="entry name" value="Sig_transdc_resp-reg_receiver"/>
</dbReference>
<dbReference type="Proteomes" id="UP001525890">
    <property type="component" value="Unassembled WGS sequence"/>
</dbReference>
<evidence type="ECO:0000256" key="6">
    <source>
        <dbReference type="PROSITE-ProRule" id="PRU00169"/>
    </source>
</evidence>
<keyword evidence="7" id="KW-0175">Coiled coil</keyword>
<protein>
    <recommendedName>
        <fullName evidence="2">histidine kinase</fullName>
        <ecNumber evidence="2">2.7.13.3</ecNumber>
    </recommendedName>
</protein>
<feature type="domain" description="Histidine kinase" evidence="9">
    <location>
        <begin position="164"/>
        <end position="420"/>
    </location>
</feature>
<evidence type="ECO:0000313" key="12">
    <source>
        <dbReference type="Proteomes" id="UP001525890"/>
    </source>
</evidence>
<dbReference type="Pfam" id="PF00072">
    <property type="entry name" value="Response_reg"/>
    <property type="match status" value="1"/>
</dbReference>
<comment type="catalytic activity">
    <reaction evidence="1">
        <text>ATP + protein L-histidine = ADP + protein N-phospho-L-histidine.</text>
        <dbReference type="EC" id="2.7.13.3"/>
    </reaction>
</comment>
<feature type="coiled-coil region" evidence="7">
    <location>
        <begin position="125"/>
        <end position="152"/>
    </location>
</feature>
<dbReference type="InterPro" id="IPR003661">
    <property type="entry name" value="HisK_dim/P_dom"/>
</dbReference>
<evidence type="ECO:0000259" key="9">
    <source>
        <dbReference type="PROSITE" id="PS50109"/>
    </source>
</evidence>
<dbReference type="SUPFAM" id="SSF52172">
    <property type="entry name" value="CheY-like"/>
    <property type="match status" value="1"/>
</dbReference>
<evidence type="ECO:0000256" key="4">
    <source>
        <dbReference type="ARBA" id="ARBA00022777"/>
    </source>
</evidence>
<keyword evidence="3 6" id="KW-0597">Phosphoprotein</keyword>
<dbReference type="Gene3D" id="1.10.287.130">
    <property type="match status" value="1"/>
</dbReference>
<dbReference type="PROSITE" id="PS50110">
    <property type="entry name" value="RESPONSE_REGULATORY"/>
    <property type="match status" value="1"/>
</dbReference>
<feature type="region of interest" description="Disordered" evidence="8">
    <location>
        <begin position="316"/>
        <end position="335"/>
    </location>
</feature>
<dbReference type="InterPro" id="IPR011006">
    <property type="entry name" value="CheY-like_superfamily"/>
</dbReference>
<evidence type="ECO:0000256" key="7">
    <source>
        <dbReference type="SAM" id="Coils"/>
    </source>
</evidence>
<keyword evidence="12" id="KW-1185">Reference proteome</keyword>
<evidence type="ECO:0000313" key="11">
    <source>
        <dbReference type="EMBL" id="MCT7965619.1"/>
    </source>
</evidence>
<dbReference type="InterPro" id="IPR036097">
    <property type="entry name" value="HisK_dim/P_sf"/>
</dbReference>
<sequence length="425" mass="47510">MDKILVIDDDSATRLLLKRDLKLEGHEVTVAKDGEEGVKLALEVHPALIICDWVMPYFDGVEVCRIVKSNPELAQTFFILLTSKVDLEDRIQGLDAGADDFLSKPVNPAELLARVRAGLRLYHSQQQLSQSNQQLSQTLRDLQQTQAQLIQSEKMSSIGQMVAGIAHEINNPVTFIDGNLNHAAKYMGELVEFIQLFQQHYPNPLPEIKDAAEELDLEFLMVDFPSLVESMKRGAKRIREIVESLRTFSHLDEAELKDVDLHEGLDSTLSILKGRLEGIETEINYGKLPRVECYPSDINQVFFHLINNAIDAVGKRNQLQKSPSNQPESNPAPPRIRICTETRTPSHAVIRIFDNGIGIPKETVPNIFNPFFTTKDVGAGKGLGLSISYQIVVDKHGGKLEVHSEPGQETEFAVIIPIHPTKKSF</sequence>
<evidence type="ECO:0000259" key="10">
    <source>
        <dbReference type="PROSITE" id="PS50110"/>
    </source>
</evidence>
<dbReference type="RefSeq" id="WP_368005306.1">
    <property type="nucleotide sequence ID" value="NZ_JAMXFF010000004.1"/>
</dbReference>
<evidence type="ECO:0000256" key="2">
    <source>
        <dbReference type="ARBA" id="ARBA00012438"/>
    </source>
</evidence>
<dbReference type="InterPro" id="IPR005467">
    <property type="entry name" value="His_kinase_dom"/>
</dbReference>
<gene>
    <name evidence="11" type="ORF">NG799_04630</name>
</gene>
<feature type="modified residue" description="4-aspartylphosphate" evidence="6">
    <location>
        <position position="52"/>
    </location>
</feature>
<accession>A0ABT2MLJ6</accession>
<dbReference type="InterPro" id="IPR003594">
    <property type="entry name" value="HATPase_dom"/>
</dbReference>
<dbReference type="EC" id="2.7.13.3" evidence="2"/>
<feature type="compositionally biased region" description="Polar residues" evidence="8">
    <location>
        <begin position="317"/>
        <end position="329"/>
    </location>
</feature>
<dbReference type="SMART" id="SM00448">
    <property type="entry name" value="REC"/>
    <property type="match status" value="1"/>
</dbReference>
<dbReference type="SUPFAM" id="SSF47384">
    <property type="entry name" value="Homodimeric domain of signal transducing histidine kinase"/>
    <property type="match status" value="1"/>
</dbReference>
<dbReference type="CDD" id="cd00082">
    <property type="entry name" value="HisKA"/>
    <property type="match status" value="1"/>
</dbReference>
<dbReference type="Gene3D" id="3.40.50.2300">
    <property type="match status" value="1"/>
</dbReference>
<dbReference type="InterPro" id="IPR004358">
    <property type="entry name" value="Sig_transdc_His_kin-like_C"/>
</dbReference>
<evidence type="ECO:0000256" key="3">
    <source>
        <dbReference type="ARBA" id="ARBA00022553"/>
    </source>
</evidence>
<evidence type="ECO:0000256" key="1">
    <source>
        <dbReference type="ARBA" id="ARBA00000085"/>
    </source>
</evidence>
<reference evidence="11 12" key="1">
    <citation type="journal article" date="2022" name="Front. Microbiol.">
        <title>High genomic differentiation and limited gene flow indicate recent cryptic speciation within the genus Laspinema (cyanobacteria).</title>
        <authorList>
            <person name="Stanojkovic A."/>
            <person name="Skoupy S."/>
            <person name="Skaloud P."/>
            <person name="Dvorak P."/>
        </authorList>
    </citation>
    <scope>NUCLEOTIDE SEQUENCE [LARGE SCALE GENOMIC DNA]</scope>
    <source>
        <strain evidence="11 12">D2a</strain>
    </source>
</reference>
<feature type="domain" description="Response regulatory" evidence="10">
    <location>
        <begin position="3"/>
        <end position="119"/>
    </location>
</feature>
<organism evidence="11 12">
    <name type="scientific">Laspinema palackyanum D2a</name>
    <dbReference type="NCBI Taxonomy" id="2953684"/>
    <lineage>
        <taxon>Bacteria</taxon>
        <taxon>Bacillati</taxon>
        <taxon>Cyanobacteriota</taxon>
        <taxon>Cyanophyceae</taxon>
        <taxon>Oscillatoriophycideae</taxon>
        <taxon>Oscillatoriales</taxon>
        <taxon>Laspinemataceae</taxon>
        <taxon>Laspinema</taxon>
        <taxon>Laspinema palackyanum</taxon>
    </lineage>
</organism>
<dbReference type="EMBL" id="JAMXFF010000004">
    <property type="protein sequence ID" value="MCT7965619.1"/>
    <property type="molecule type" value="Genomic_DNA"/>
</dbReference>
<dbReference type="SMART" id="SM00388">
    <property type="entry name" value="HisKA"/>
    <property type="match status" value="1"/>
</dbReference>
<keyword evidence="4" id="KW-0808">Transferase</keyword>
<dbReference type="PANTHER" id="PTHR43547">
    <property type="entry name" value="TWO-COMPONENT HISTIDINE KINASE"/>
    <property type="match status" value="1"/>
</dbReference>
<dbReference type="SMART" id="SM00387">
    <property type="entry name" value="HATPase_c"/>
    <property type="match status" value="1"/>
</dbReference>
<dbReference type="PRINTS" id="PR00344">
    <property type="entry name" value="BCTRLSENSOR"/>
</dbReference>
<keyword evidence="4" id="KW-0418">Kinase</keyword>
<dbReference type="Gene3D" id="3.30.565.10">
    <property type="entry name" value="Histidine kinase-like ATPase, C-terminal domain"/>
    <property type="match status" value="1"/>
</dbReference>
<evidence type="ECO:0000256" key="5">
    <source>
        <dbReference type="ARBA" id="ARBA00023012"/>
    </source>
</evidence>
<dbReference type="Pfam" id="PF02518">
    <property type="entry name" value="HATPase_c"/>
    <property type="match status" value="1"/>
</dbReference>
<comment type="caution">
    <text evidence="11">The sequence shown here is derived from an EMBL/GenBank/DDBJ whole genome shotgun (WGS) entry which is preliminary data.</text>
</comment>
<dbReference type="SUPFAM" id="SSF55874">
    <property type="entry name" value="ATPase domain of HSP90 chaperone/DNA topoisomerase II/histidine kinase"/>
    <property type="match status" value="1"/>
</dbReference>
<proteinExistence type="predicted"/>
<keyword evidence="5" id="KW-0902">Two-component regulatory system</keyword>
<dbReference type="InterPro" id="IPR036890">
    <property type="entry name" value="HATPase_C_sf"/>
</dbReference>